<dbReference type="Gene3D" id="2.40.50.100">
    <property type="match status" value="1"/>
</dbReference>
<dbReference type="Gene3D" id="2.40.420.20">
    <property type="match status" value="1"/>
</dbReference>
<organism evidence="5 6">
    <name type="scientific">Sphingobacterium hotanense</name>
    <dbReference type="NCBI Taxonomy" id="649196"/>
    <lineage>
        <taxon>Bacteria</taxon>
        <taxon>Pseudomonadati</taxon>
        <taxon>Bacteroidota</taxon>
        <taxon>Sphingobacteriia</taxon>
        <taxon>Sphingobacteriales</taxon>
        <taxon>Sphingobacteriaceae</taxon>
        <taxon>Sphingobacterium</taxon>
    </lineage>
</organism>
<evidence type="ECO:0000256" key="2">
    <source>
        <dbReference type="ARBA" id="ARBA00022448"/>
    </source>
</evidence>
<protein>
    <submittedName>
        <fullName evidence="5">Efflux RND transporter periplasmic adaptor subunit</fullName>
    </submittedName>
</protein>
<accession>A0ABT7NQ25</accession>
<dbReference type="Proteomes" id="UP001170954">
    <property type="component" value="Unassembled WGS sequence"/>
</dbReference>
<dbReference type="PANTHER" id="PTHR30097:SF4">
    <property type="entry name" value="SLR6042 PROTEIN"/>
    <property type="match status" value="1"/>
</dbReference>
<dbReference type="Pfam" id="PF25954">
    <property type="entry name" value="Beta-barrel_RND_2"/>
    <property type="match status" value="1"/>
</dbReference>
<evidence type="ECO:0000313" key="5">
    <source>
        <dbReference type="EMBL" id="MDM1049290.1"/>
    </source>
</evidence>
<dbReference type="SUPFAM" id="SSF111369">
    <property type="entry name" value="HlyD-like secretion proteins"/>
    <property type="match status" value="1"/>
</dbReference>
<gene>
    <name evidence="5" type="ORF">HX018_13690</name>
</gene>
<evidence type="ECO:0000313" key="6">
    <source>
        <dbReference type="Proteomes" id="UP001170954"/>
    </source>
</evidence>
<evidence type="ECO:0000259" key="4">
    <source>
        <dbReference type="Pfam" id="PF25954"/>
    </source>
</evidence>
<evidence type="ECO:0000256" key="3">
    <source>
        <dbReference type="SAM" id="MobiDB-lite"/>
    </source>
</evidence>
<feature type="domain" description="CusB-like beta-barrel" evidence="4">
    <location>
        <begin position="214"/>
        <end position="287"/>
    </location>
</feature>
<dbReference type="NCBIfam" id="TIGR01730">
    <property type="entry name" value="RND_mfp"/>
    <property type="match status" value="1"/>
</dbReference>
<sequence>MVSCNEQDNQQQQTIQQNPGDENVVKLTDAQLKNAPIETMTLSNQSISQILRLNGKIDVPPQNIQSVSAALGGYLKSTNLIAGMPVSNGQVIATIENPEFIKLQQDYLTAKSKYQFAELDFNRQKTLNESKASSDKVMQLAKAEMDNQQIQMNAIAQSLRLVNINPAHVSAERITKSAPLYSSITGYVSKINVNIGKYVTASDVLFELVNPDRVYLNLSVFEKDLQKLTIGQRLSAFNNTEPEKRYEGTIQLISRNIDEEGMATVQCALVGNDRRLVPGSYMNAEIAVATSFEDAVPAESVVNFEGKNFLFVEESKQVYRLVPVEIGLEENGYVQVMNAAELAGKNIVIKNAYTLLMKLKNTEGED</sequence>
<feature type="compositionally biased region" description="Low complexity" evidence="3">
    <location>
        <begin position="1"/>
        <end position="18"/>
    </location>
</feature>
<dbReference type="Gene3D" id="2.40.30.170">
    <property type="match status" value="1"/>
</dbReference>
<comment type="similarity">
    <text evidence="1">Belongs to the membrane fusion protein (MFP) (TC 8.A.1) family.</text>
</comment>
<reference evidence="5" key="1">
    <citation type="submission" date="2020-06" db="EMBL/GenBank/DDBJ databases">
        <authorList>
            <person name="Dong N."/>
        </authorList>
    </citation>
    <scope>NUCLEOTIDE SEQUENCE</scope>
    <source>
        <strain evidence="5">R1692</strain>
    </source>
</reference>
<reference evidence="5" key="2">
    <citation type="journal article" date="2022" name="Sci. Total Environ.">
        <title>Prevalence, transmission, and molecular epidemiology of tet(X)-positive bacteria among humans, animals, and environmental niches in China: An epidemiological, and genomic-based study.</title>
        <authorList>
            <person name="Dong N."/>
            <person name="Zeng Y."/>
            <person name="Cai C."/>
            <person name="Sun C."/>
            <person name="Lu J."/>
            <person name="Liu C."/>
            <person name="Zhou H."/>
            <person name="Sun Q."/>
            <person name="Shu L."/>
            <person name="Wang H."/>
            <person name="Wang Y."/>
            <person name="Wang S."/>
            <person name="Wu C."/>
            <person name="Chan E.W."/>
            <person name="Chen G."/>
            <person name="Shen Z."/>
            <person name="Chen S."/>
            <person name="Zhang R."/>
        </authorList>
    </citation>
    <scope>NUCLEOTIDE SEQUENCE</scope>
    <source>
        <strain evidence="5">R1692</strain>
    </source>
</reference>
<proteinExistence type="inferred from homology"/>
<dbReference type="InterPro" id="IPR058792">
    <property type="entry name" value="Beta-barrel_RND_2"/>
</dbReference>
<dbReference type="InterPro" id="IPR006143">
    <property type="entry name" value="RND_pump_MFP"/>
</dbReference>
<keyword evidence="6" id="KW-1185">Reference proteome</keyword>
<dbReference type="InterPro" id="IPR051909">
    <property type="entry name" value="MFP_Cation_Efflux"/>
</dbReference>
<dbReference type="EMBL" id="JACAGK010000042">
    <property type="protein sequence ID" value="MDM1049290.1"/>
    <property type="molecule type" value="Genomic_DNA"/>
</dbReference>
<name>A0ABT7NQ25_9SPHI</name>
<dbReference type="PANTHER" id="PTHR30097">
    <property type="entry name" value="CATION EFFLUX SYSTEM PROTEIN CUSB"/>
    <property type="match status" value="1"/>
</dbReference>
<comment type="caution">
    <text evidence="5">The sequence shown here is derived from an EMBL/GenBank/DDBJ whole genome shotgun (WGS) entry which is preliminary data.</text>
</comment>
<dbReference type="Gene3D" id="1.10.287.470">
    <property type="entry name" value="Helix hairpin bin"/>
    <property type="match status" value="1"/>
</dbReference>
<feature type="region of interest" description="Disordered" evidence="3">
    <location>
        <begin position="1"/>
        <end position="21"/>
    </location>
</feature>
<evidence type="ECO:0000256" key="1">
    <source>
        <dbReference type="ARBA" id="ARBA00009477"/>
    </source>
</evidence>
<keyword evidence="2" id="KW-0813">Transport</keyword>